<evidence type="ECO:0000256" key="4">
    <source>
        <dbReference type="ARBA" id="ARBA00022777"/>
    </source>
</evidence>
<keyword evidence="5 6" id="KW-0067">ATP-binding</keyword>
<organism evidence="9 10">
    <name type="scientific">Perkinsus olseni</name>
    <name type="common">Perkinsus atlanticus</name>
    <dbReference type="NCBI Taxonomy" id="32597"/>
    <lineage>
        <taxon>Eukaryota</taxon>
        <taxon>Sar</taxon>
        <taxon>Alveolata</taxon>
        <taxon>Perkinsozoa</taxon>
        <taxon>Perkinsea</taxon>
        <taxon>Perkinsida</taxon>
        <taxon>Perkinsidae</taxon>
        <taxon>Perkinsus</taxon>
    </lineage>
</organism>
<dbReference type="PROSITE" id="PS50011">
    <property type="entry name" value="PROTEIN_KINASE_DOM"/>
    <property type="match status" value="1"/>
</dbReference>
<gene>
    <name evidence="9" type="ORF">FOL46_008032</name>
</gene>
<feature type="compositionally biased region" description="Low complexity" evidence="7">
    <location>
        <begin position="457"/>
        <end position="469"/>
    </location>
</feature>
<dbReference type="SUPFAM" id="SSF56112">
    <property type="entry name" value="Protein kinase-like (PK-like)"/>
    <property type="match status" value="1"/>
</dbReference>
<dbReference type="InterPro" id="IPR050205">
    <property type="entry name" value="CDPK_Ser/Thr_kinases"/>
</dbReference>
<dbReference type="InterPro" id="IPR000719">
    <property type="entry name" value="Prot_kinase_dom"/>
</dbReference>
<dbReference type="Proteomes" id="UP000572268">
    <property type="component" value="Unassembled WGS sequence"/>
</dbReference>
<dbReference type="GO" id="GO:0004674">
    <property type="term" value="F:protein serine/threonine kinase activity"/>
    <property type="evidence" value="ECO:0007669"/>
    <property type="project" value="UniProtKB-KW"/>
</dbReference>
<dbReference type="Gene3D" id="1.10.510.10">
    <property type="entry name" value="Transferase(Phosphotransferase) domain 1"/>
    <property type="match status" value="1"/>
</dbReference>
<dbReference type="PROSITE" id="PS00107">
    <property type="entry name" value="PROTEIN_KINASE_ATP"/>
    <property type="match status" value="1"/>
</dbReference>
<evidence type="ECO:0000313" key="10">
    <source>
        <dbReference type="Proteomes" id="UP000572268"/>
    </source>
</evidence>
<sequence>MPPSGSCHCLSGLFNLMTFKSDKPDRSRQPAKRPGRPRICPRRLRSHSKESTVPESIFGGGGCRHNDPRVYRGRNITADFELGEPLGRGFSGSVFVAKRKATGERFAAKRIDKKSMADKDASDLVFSEAAAMLRIEPHPNVCRLYEVYENDVTVWLVLELIEGEGDLHAWLQRRRKTVTAEQAAGIIAQVWRAVQHIHRAGVVHRDLKLEHFIFAKNGVLKLIDFGFANTQGRICGTHPYVAPEVYVNACGSKTDMWSIGIIALLFTKCYVDPVIREIIFEPLKGRPSRQHSRIRALKLANAVATCRPEVFECPGGGAILSEFIRGLLVEHPPARLNSSSTPGWIAEQVHPETDLFTSIDTLTGCEVMVLLAELDAGDAPSGPRMEAERLYCDNDVNGTFVDFYAQQLPGLLDGHDSRNRHQLEHLYDRVGERMKSRRRTVRALVDMACDASASTTVSSSRYSSSPLGSCRKVPSYD</sequence>
<feature type="region of interest" description="Disordered" evidence="7">
    <location>
        <begin position="20"/>
        <end position="59"/>
    </location>
</feature>
<proteinExistence type="predicted"/>
<keyword evidence="2" id="KW-0808">Transferase</keyword>
<dbReference type="InterPro" id="IPR011009">
    <property type="entry name" value="Kinase-like_dom_sf"/>
</dbReference>
<evidence type="ECO:0000256" key="3">
    <source>
        <dbReference type="ARBA" id="ARBA00022741"/>
    </source>
</evidence>
<comment type="caution">
    <text evidence="9">The sequence shown here is derived from an EMBL/GenBank/DDBJ whole genome shotgun (WGS) entry which is preliminary data.</text>
</comment>
<dbReference type="Pfam" id="PF00069">
    <property type="entry name" value="Pkinase"/>
    <property type="match status" value="1"/>
</dbReference>
<dbReference type="InterPro" id="IPR017441">
    <property type="entry name" value="Protein_kinase_ATP_BS"/>
</dbReference>
<dbReference type="PANTHER" id="PTHR24349">
    <property type="entry name" value="SERINE/THREONINE-PROTEIN KINASE"/>
    <property type="match status" value="1"/>
</dbReference>
<evidence type="ECO:0000259" key="8">
    <source>
        <dbReference type="PROSITE" id="PS50011"/>
    </source>
</evidence>
<feature type="domain" description="Protein kinase" evidence="8">
    <location>
        <begin position="80"/>
        <end position="353"/>
    </location>
</feature>
<evidence type="ECO:0000313" key="9">
    <source>
        <dbReference type="EMBL" id="KAF4672981.1"/>
    </source>
</evidence>
<evidence type="ECO:0000256" key="7">
    <source>
        <dbReference type="SAM" id="MobiDB-lite"/>
    </source>
</evidence>
<keyword evidence="4" id="KW-0418">Kinase</keyword>
<evidence type="ECO:0000256" key="2">
    <source>
        <dbReference type="ARBA" id="ARBA00022679"/>
    </source>
</evidence>
<reference evidence="9 10" key="1">
    <citation type="submission" date="2020-04" db="EMBL/GenBank/DDBJ databases">
        <title>Perkinsus olseni comparative genomics.</title>
        <authorList>
            <person name="Bogema D.R."/>
        </authorList>
    </citation>
    <scope>NUCLEOTIDE SEQUENCE [LARGE SCALE GENOMIC DNA]</scope>
    <source>
        <strain evidence="9">ATCC PRA-31</strain>
    </source>
</reference>
<name>A0A7J6MPT7_PEROL</name>
<evidence type="ECO:0000256" key="5">
    <source>
        <dbReference type="ARBA" id="ARBA00022840"/>
    </source>
</evidence>
<dbReference type="AlphaFoldDB" id="A0A7J6MPT7"/>
<dbReference type="EMBL" id="JABANN010000061">
    <property type="protein sequence ID" value="KAF4672981.1"/>
    <property type="molecule type" value="Genomic_DNA"/>
</dbReference>
<evidence type="ECO:0000256" key="6">
    <source>
        <dbReference type="PROSITE-ProRule" id="PRU10141"/>
    </source>
</evidence>
<keyword evidence="3 6" id="KW-0547">Nucleotide-binding</keyword>
<protein>
    <recommendedName>
        <fullName evidence="8">Protein kinase domain-containing protein</fullName>
    </recommendedName>
</protein>
<feature type="compositionally biased region" description="Basic residues" evidence="7">
    <location>
        <begin position="29"/>
        <end position="46"/>
    </location>
</feature>
<evidence type="ECO:0000256" key="1">
    <source>
        <dbReference type="ARBA" id="ARBA00022527"/>
    </source>
</evidence>
<feature type="binding site" evidence="6">
    <location>
        <position position="109"/>
    </location>
    <ligand>
        <name>ATP</name>
        <dbReference type="ChEBI" id="CHEBI:30616"/>
    </ligand>
</feature>
<dbReference type="GO" id="GO:0005524">
    <property type="term" value="F:ATP binding"/>
    <property type="evidence" value="ECO:0007669"/>
    <property type="project" value="UniProtKB-UniRule"/>
</dbReference>
<accession>A0A7J6MPT7</accession>
<keyword evidence="1" id="KW-0723">Serine/threonine-protein kinase</keyword>
<feature type="region of interest" description="Disordered" evidence="7">
    <location>
        <begin position="457"/>
        <end position="477"/>
    </location>
</feature>